<dbReference type="EMBL" id="CP061723">
    <property type="protein sequence ID" value="QOC99115.1"/>
    <property type="molecule type" value="Genomic_DNA"/>
</dbReference>
<protein>
    <recommendedName>
        <fullName evidence="3">Secreted protein</fullName>
    </recommendedName>
</protein>
<sequence length="96" mass="10278">MEQANQAIALITALSMYVALKTSSCKAAGKVPDKTQNACEKFAKPTKPASFKHRRLSRAIALERHGGASAQGLQLKLSALSRSTREGNFLLHGALN</sequence>
<dbReference type="AlphaFoldDB" id="A0ABD7BFW5"/>
<dbReference type="Proteomes" id="UP000516786">
    <property type="component" value="Chromosome"/>
</dbReference>
<evidence type="ECO:0000313" key="1">
    <source>
        <dbReference type="EMBL" id="QOC99115.1"/>
    </source>
</evidence>
<proteinExistence type="predicted"/>
<name>A0ABD7BFW5_PSEPU</name>
<accession>A0ABD7BFW5</accession>
<gene>
    <name evidence="1" type="ORF">ID616_05245</name>
</gene>
<evidence type="ECO:0000313" key="2">
    <source>
        <dbReference type="Proteomes" id="UP000516786"/>
    </source>
</evidence>
<reference evidence="1 2" key="1">
    <citation type="submission" date="2020-09" db="EMBL/GenBank/DDBJ databases">
        <title>Co-existence of a novel multidrug-resistance efflux pump with carbapenem resistance gene blaVIM-2 in one megaplasmid in Pseudomonas putida.</title>
        <authorList>
            <person name="Peng K."/>
            <person name="Li R."/>
        </authorList>
    </citation>
    <scope>NUCLEOTIDE SEQUENCE [LARGE SCALE GENOMIC DNA]</scope>
    <source>
        <strain evidence="1 2">ZXPA-20</strain>
    </source>
</reference>
<evidence type="ECO:0008006" key="3">
    <source>
        <dbReference type="Google" id="ProtNLM"/>
    </source>
</evidence>
<organism evidence="1 2">
    <name type="scientific">Pseudomonas putida</name>
    <name type="common">Arthrobacter siderocapsulatus</name>
    <dbReference type="NCBI Taxonomy" id="303"/>
    <lineage>
        <taxon>Bacteria</taxon>
        <taxon>Pseudomonadati</taxon>
        <taxon>Pseudomonadota</taxon>
        <taxon>Gammaproteobacteria</taxon>
        <taxon>Pseudomonadales</taxon>
        <taxon>Pseudomonadaceae</taxon>
        <taxon>Pseudomonas</taxon>
    </lineage>
</organism>
<dbReference type="RefSeq" id="WP_134792734.1">
    <property type="nucleotide sequence ID" value="NZ_CP022560.1"/>
</dbReference>